<dbReference type="AlphaFoldDB" id="A0A2S4PVQ8"/>
<dbReference type="Proteomes" id="UP000237438">
    <property type="component" value="Unassembled WGS sequence"/>
</dbReference>
<keyword evidence="3" id="KW-1185">Reference proteome</keyword>
<name>A0A2S4PVQ8_9PEZI</name>
<gene>
    <name evidence="2" type="ORF">EPUL_002952</name>
</gene>
<proteinExistence type="predicted"/>
<feature type="region of interest" description="Disordered" evidence="1">
    <location>
        <begin position="29"/>
        <end position="79"/>
    </location>
</feature>
<accession>A0A2S4PVQ8</accession>
<organism evidence="2 3">
    <name type="scientific">Erysiphe pulchra</name>
    <dbReference type="NCBI Taxonomy" id="225359"/>
    <lineage>
        <taxon>Eukaryota</taxon>
        <taxon>Fungi</taxon>
        <taxon>Dikarya</taxon>
        <taxon>Ascomycota</taxon>
        <taxon>Pezizomycotina</taxon>
        <taxon>Leotiomycetes</taxon>
        <taxon>Erysiphales</taxon>
        <taxon>Erysiphaceae</taxon>
        <taxon>Erysiphe</taxon>
    </lineage>
</organism>
<dbReference type="EMBL" id="PEDP01000406">
    <property type="protein sequence ID" value="POS86123.1"/>
    <property type="molecule type" value="Genomic_DNA"/>
</dbReference>
<reference evidence="2 3" key="1">
    <citation type="submission" date="2017-10" db="EMBL/GenBank/DDBJ databases">
        <title>Development of genomic resources for the powdery mildew, Erysiphe pulchra.</title>
        <authorList>
            <person name="Wadl P.A."/>
            <person name="Mack B.M."/>
            <person name="Moore G."/>
            <person name="Beltz S.B."/>
        </authorList>
    </citation>
    <scope>NUCLEOTIDE SEQUENCE [LARGE SCALE GENOMIC DNA]</scope>
    <source>
        <strain evidence="2">Cflorida</strain>
    </source>
</reference>
<evidence type="ECO:0000313" key="3">
    <source>
        <dbReference type="Proteomes" id="UP000237438"/>
    </source>
</evidence>
<sequence>MITGDAPAADIMMRAKAIDKAMQKFQNFGRNAKYRTDDDFKDGNAGQSDEDSRSENTAENNDNLLSDRPRRLPTLYQEDAYPSDTAARLTFSFPT</sequence>
<protein>
    <submittedName>
        <fullName evidence="2">Uncharacterized protein</fullName>
    </submittedName>
</protein>
<evidence type="ECO:0000256" key="1">
    <source>
        <dbReference type="SAM" id="MobiDB-lite"/>
    </source>
</evidence>
<comment type="caution">
    <text evidence="2">The sequence shown here is derived from an EMBL/GenBank/DDBJ whole genome shotgun (WGS) entry which is preliminary data.</text>
</comment>
<evidence type="ECO:0000313" key="2">
    <source>
        <dbReference type="EMBL" id="POS86123.1"/>
    </source>
</evidence>